<reference evidence="6" key="1">
    <citation type="submission" date="2015-02" db="EMBL/GenBank/DDBJ databases">
        <title>Genome sequencing for Strongylocentrotus purpuratus.</title>
        <authorList>
            <person name="Murali S."/>
            <person name="Liu Y."/>
            <person name="Vee V."/>
            <person name="English A."/>
            <person name="Wang M."/>
            <person name="Skinner E."/>
            <person name="Han Y."/>
            <person name="Muzny D.M."/>
            <person name="Worley K.C."/>
            <person name="Gibbs R.A."/>
        </authorList>
    </citation>
    <scope>NUCLEOTIDE SEQUENCE</scope>
</reference>
<dbReference type="Pfam" id="PF00178">
    <property type="entry name" value="Ets"/>
    <property type="match status" value="1"/>
</dbReference>
<dbReference type="GO" id="GO:0006357">
    <property type="term" value="P:regulation of transcription by RNA polymerase II"/>
    <property type="evidence" value="ECO:0000318"/>
    <property type="project" value="GO_Central"/>
</dbReference>
<dbReference type="AlphaFoldDB" id="A0A7M7RER7"/>
<evidence type="ECO:0000256" key="2">
    <source>
        <dbReference type="ARBA" id="ARBA00023125"/>
    </source>
</evidence>
<name>A0A7M7RER7_STRPU</name>
<dbReference type="SUPFAM" id="SSF46785">
    <property type="entry name" value="Winged helix' DNA-binding domain"/>
    <property type="match status" value="1"/>
</dbReference>
<protein>
    <recommendedName>
        <fullName evidence="4">ETS domain-containing protein</fullName>
    </recommendedName>
</protein>
<dbReference type="KEGG" id="spu:586014"/>
<dbReference type="Gene3D" id="1.10.150.50">
    <property type="entry name" value="Transcription Factor, Ets-1"/>
    <property type="match status" value="1"/>
</dbReference>
<dbReference type="InParanoid" id="A0A7M7RER7"/>
<dbReference type="GeneID" id="586014"/>
<feature type="domain" description="ETS" evidence="4">
    <location>
        <begin position="511"/>
        <end position="526"/>
    </location>
</feature>
<reference evidence="5" key="2">
    <citation type="submission" date="2021-01" db="UniProtKB">
        <authorList>
            <consortium name="EnsemblMetazoa"/>
        </authorList>
    </citation>
    <scope>IDENTIFICATION</scope>
</reference>
<evidence type="ECO:0000313" key="5">
    <source>
        <dbReference type="EnsemblMetazoa" id="XP_790907"/>
    </source>
</evidence>
<dbReference type="RefSeq" id="XP_790907.3">
    <property type="nucleotide sequence ID" value="XM_785814.5"/>
</dbReference>
<dbReference type="GO" id="GO:0005634">
    <property type="term" value="C:nucleus"/>
    <property type="evidence" value="ECO:0000318"/>
    <property type="project" value="GO_Central"/>
</dbReference>
<dbReference type="OMA" id="PRGYDIQ"/>
<dbReference type="OrthoDB" id="10043646at2759"/>
<keyword evidence="2" id="KW-0238">DNA-binding</keyword>
<keyword evidence="6" id="KW-1185">Reference proteome</keyword>
<accession>A0A7M7RER7</accession>
<dbReference type="InterPro" id="IPR046328">
    <property type="entry name" value="ETS_fam"/>
</dbReference>
<dbReference type="EnsemblMetazoa" id="XM_785814">
    <property type="protein sequence ID" value="XP_790907"/>
    <property type="gene ID" value="LOC586014"/>
</dbReference>
<dbReference type="Proteomes" id="UP000007110">
    <property type="component" value="Unassembled WGS sequence"/>
</dbReference>
<dbReference type="GO" id="GO:0030154">
    <property type="term" value="P:cell differentiation"/>
    <property type="evidence" value="ECO:0000318"/>
    <property type="project" value="GO_Central"/>
</dbReference>
<evidence type="ECO:0000313" key="6">
    <source>
        <dbReference type="Proteomes" id="UP000007110"/>
    </source>
</evidence>
<dbReference type="FunFam" id="1.10.10.10:FF:001781">
    <property type="entry name" value="Predicted protein"/>
    <property type="match status" value="1"/>
</dbReference>
<dbReference type="PANTHER" id="PTHR11849:SF184">
    <property type="entry name" value="ETS DOMAIN-CONTAINING PROTEIN"/>
    <property type="match status" value="1"/>
</dbReference>
<dbReference type="InterPro" id="IPR036388">
    <property type="entry name" value="WH-like_DNA-bd_sf"/>
</dbReference>
<comment type="similarity">
    <text evidence="1">Belongs to the ETS family.</text>
</comment>
<sequence>MQQQSSLDFSCAVRARQSSLIQQNNRHTLDHPARSHPQQAKLANPQHGPLFPEASSSSQPYQLQPPPVRQRTVLPQNIQVALSAAVLYQQQQQQQQQPYLQQAPSTSVRHQAHNMLGNEGHVMDLSPSSVTSLASELSEYSDDSCSKEFTTLTTPLGSDVPTLDWVIYKMMEREKTQQLHREKIETCHLYELPIDPWKWTSTEVTKWATWFMRKTNPTTAQDVTTTFENSPITGESLAHFSETELKQYFGELSSQAHECLRLWLEGMSPRGYDIQRHLLDLERSKQTMLEQLIDVMNHNDSISPASEVENPSVTLTPPHSDYDVPLSSSSDDAFRNVIVQHIKPEYTAFPFSEHCMSEYQNHYNITPLKCPEPPYHQTQPDMSGSGGIFGPETIGPDGMVPDNLGPFIDKEYKLDIESDDEPGKLFTVKEEIHIEPPPIKRKRGRPRKPRFPKQKRDQPILYKFILKHLNNPSGDSGKYLNWVNKPEGLFRFYSARKDEFAEMWGRFKGKREHMTYQNMARALRNYTRGNRKIMTSVRKKLHYKFTPLFIQ</sequence>
<dbReference type="SUPFAM" id="SSF47769">
    <property type="entry name" value="SAM/Pointed domain"/>
    <property type="match status" value="1"/>
</dbReference>
<dbReference type="InterPro" id="IPR013761">
    <property type="entry name" value="SAM/pointed_sf"/>
</dbReference>
<evidence type="ECO:0000256" key="3">
    <source>
        <dbReference type="SAM" id="MobiDB-lite"/>
    </source>
</evidence>
<dbReference type="InterPro" id="IPR036390">
    <property type="entry name" value="WH_DNA-bd_sf"/>
</dbReference>
<dbReference type="Pfam" id="PF02198">
    <property type="entry name" value="SAM_PNT"/>
    <property type="match status" value="1"/>
</dbReference>
<dbReference type="InterPro" id="IPR000418">
    <property type="entry name" value="Ets_dom"/>
</dbReference>
<organism evidence="5 6">
    <name type="scientific">Strongylocentrotus purpuratus</name>
    <name type="common">Purple sea urchin</name>
    <dbReference type="NCBI Taxonomy" id="7668"/>
    <lineage>
        <taxon>Eukaryota</taxon>
        <taxon>Metazoa</taxon>
        <taxon>Echinodermata</taxon>
        <taxon>Eleutherozoa</taxon>
        <taxon>Echinozoa</taxon>
        <taxon>Echinoidea</taxon>
        <taxon>Euechinoidea</taxon>
        <taxon>Echinacea</taxon>
        <taxon>Camarodonta</taxon>
        <taxon>Echinidea</taxon>
        <taxon>Strongylocentrotidae</taxon>
        <taxon>Strongylocentrotus</taxon>
    </lineage>
</organism>
<dbReference type="GO" id="GO:0043565">
    <property type="term" value="F:sequence-specific DNA binding"/>
    <property type="evidence" value="ECO:0007669"/>
    <property type="project" value="InterPro"/>
</dbReference>
<evidence type="ECO:0000259" key="4">
    <source>
        <dbReference type="PROSITE" id="PS00346"/>
    </source>
</evidence>
<evidence type="ECO:0000256" key="1">
    <source>
        <dbReference type="ARBA" id="ARBA00005562"/>
    </source>
</evidence>
<dbReference type="PANTHER" id="PTHR11849">
    <property type="entry name" value="ETS"/>
    <property type="match status" value="1"/>
</dbReference>
<proteinExistence type="inferred from homology"/>
<dbReference type="InterPro" id="IPR003118">
    <property type="entry name" value="Pointed_dom"/>
</dbReference>
<dbReference type="GO" id="GO:0000981">
    <property type="term" value="F:DNA-binding transcription factor activity, RNA polymerase II-specific"/>
    <property type="evidence" value="ECO:0000318"/>
    <property type="project" value="GO_Central"/>
</dbReference>
<dbReference type="SMART" id="SM00413">
    <property type="entry name" value="ETS"/>
    <property type="match status" value="1"/>
</dbReference>
<dbReference type="Gene3D" id="1.10.10.10">
    <property type="entry name" value="Winged helix-like DNA-binding domain superfamily/Winged helix DNA-binding domain"/>
    <property type="match status" value="1"/>
</dbReference>
<dbReference type="PROSITE" id="PS00346">
    <property type="entry name" value="ETS_DOMAIN_2"/>
    <property type="match status" value="1"/>
</dbReference>
<feature type="region of interest" description="Disordered" evidence="3">
    <location>
        <begin position="22"/>
        <end position="67"/>
    </location>
</feature>